<dbReference type="GO" id="GO:0005524">
    <property type="term" value="F:ATP binding"/>
    <property type="evidence" value="ECO:0007669"/>
    <property type="project" value="UniProtKB-KW"/>
</dbReference>
<evidence type="ECO:0000256" key="1">
    <source>
        <dbReference type="ARBA" id="ARBA00004658"/>
    </source>
</evidence>
<evidence type="ECO:0000256" key="11">
    <source>
        <dbReference type="ARBA" id="ARBA00049001"/>
    </source>
</evidence>
<dbReference type="VEuPathDB" id="FungiDB:C8Q69DRAFT_468666"/>
<dbReference type="SUPFAM" id="SSF52374">
    <property type="entry name" value="Nucleotidylyl transferase"/>
    <property type="match status" value="1"/>
</dbReference>
<dbReference type="InterPro" id="IPR045094">
    <property type="entry name" value="NMNAT_euk"/>
</dbReference>
<evidence type="ECO:0000256" key="5">
    <source>
        <dbReference type="ARBA" id="ARBA00022679"/>
    </source>
</evidence>
<dbReference type="Pfam" id="PF01467">
    <property type="entry name" value="CTP_transf_like"/>
    <property type="match status" value="1"/>
</dbReference>
<dbReference type="NCBIfam" id="TIGR00482">
    <property type="entry name" value="nicotinate (nicotinamide) nucleotide adenylyltransferase"/>
    <property type="match status" value="1"/>
</dbReference>
<evidence type="ECO:0000256" key="3">
    <source>
        <dbReference type="ARBA" id="ARBA00007064"/>
    </source>
</evidence>
<dbReference type="OrthoDB" id="422187at2759"/>
<comment type="pathway">
    <text evidence="2">Cofactor biosynthesis; NAD(+) biosynthesis; deamido-NAD(+) from nicotinate D-ribonucleotide: step 1/1.</text>
</comment>
<dbReference type="InterPro" id="IPR005248">
    <property type="entry name" value="NadD/NMNAT"/>
</dbReference>
<dbReference type="FunFam" id="3.40.50.620:FF:000181">
    <property type="entry name" value="Nicotinamide/nicotinic acid mononucleotide adenylyltransferase 3"/>
    <property type="match status" value="1"/>
</dbReference>
<evidence type="ECO:0000256" key="10">
    <source>
        <dbReference type="ARBA" id="ARBA00048721"/>
    </source>
</evidence>
<dbReference type="EC" id="2.7.7.18" evidence="12"/>
<feature type="domain" description="Cytidyltransferase-like" evidence="13">
    <location>
        <begin position="42"/>
        <end position="229"/>
    </location>
</feature>
<accession>A0A443HT90</accession>
<dbReference type="UniPathway" id="UPA00253">
    <property type="reaction ID" value="UER00332"/>
</dbReference>
<evidence type="ECO:0000313" key="14">
    <source>
        <dbReference type="EMBL" id="RWQ95038.1"/>
    </source>
</evidence>
<keyword evidence="5 12" id="KW-0808">Transferase</keyword>
<dbReference type="AlphaFoldDB" id="A0A443HT90"/>
<keyword evidence="7 12" id="KW-0547">Nucleotide-binding</keyword>
<evidence type="ECO:0000256" key="9">
    <source>
        <dbReference type="ARBA" id="ARBA00023027"/>
    </source>
</evidence>
<evidence type="ECO:0000256" key="6">
    <source>
        <dbReference type="ARBA" id="ARBA00022695"/>
    </source>
</evidence>
<dbReference type="STRING" id="264951.A0A443HT90"/>
<comment type="pathway">
    <text evidence="1 12">Cofactor biosynthesis; NAD(+) biosynthesis; NAD(+) from nicotinamide D-ribonucleotide: step 1/1.</text>
</comment>
<dbReference type="EMBL" id="RCNU01000006">
    <property type="protein sequence ID" value="RWQ95038.1"/>
    <property type="molecule type" value="Genomic_DNA"/>
</dbReference>
<name>A0A443HT90_BYSSP</name>
<dbReference type="Gene3D" id="3.40.50.620">
    <property type="entry name" value="HUPs"/>
    <property type="match status" value="1"/>
</dbReference>
<comment type="catalytic activity">
    <reaction evidence="10 12">
        <text>nicotinate beta-D-ribonucleotide + ATP + H(+) = deamido-NAD(+) + diphosphate</text>
        <dbReference type="Rhea" id="RHEA:22860"/>
        <dbReference type="ChEBI" id="CHEBI:15378"/>
        <dbReference type="ChEBI" id="CHEBI:30616"/>
        <dbReference type="ChEBI" id="CHEBI:33019"/>
        <dbReference type="ChEBI" id="CHEBI:57502"/>
        <dbReference type="ChEBI" id="CHEBI:58437"/>
        <dbReference type="EC" id="2.7.7.18"/>
    </reaction>
</comment>
<keyword evidence="8 12" id="KW-0067">ATP-binding</keyword>
<keyword evidence="9 12" id="KW-0520">NAD</keyword>
<dbReference type="InterPro" id="IPR004821">
    <property type="entry name" value="Cyt_trans-like"/>
</dbReference>
<comment type="catalytic activity">
    <reaction evidence="11 12">
        <text>beta-nicotinamide D-ribonucleotide + ATP + H(+) = diphosphate + NAD(+)</text>
        <dbReference type="Rhea" id="RHEA:21360"/>
        <dbReference type="ChEBI" id="CHEBI:14649"/>
        <dbReference type="ChEBI" id="CHEBI:15378"/>
        <dbReference type="ChEBI" id="CHEBI:30616"/>
        <dbReference type="ChEBI" id="CHEBI:33019"/>
        <dbReference type="ChEBI" id="CHEBI:57540"/>
        <dbReference type="EC" id="2.7.7.1"/>
    </reaction>
</comment>
<dbReference type="Proteomes" id="UP000283841">
    <property type="component" value="Unassembled WGS sequence"/>
</dbReference>
<dbReference type="GO" id="GO:0004515">
    <property type="term" value="F:nicotinate-nucleotide adenylyltransferase activity"/>
    <property type="evidence" value="ECO:0007669"/>
    <property type="project" value="UniProtKB-EC"/>
</dbReference>
<dbReference type="PANTHER" id="PTHR12039">
    <property type="entry name" value="NICOTINAMIDE MONONUCLEOTIDE ADENYLYLTRANSFERASE"/>
    <property type="match status" value="1"/>
</dbReference>
<evidence type="ECO:0000256" key="2">
    <source>
        <dbReference type="ARBA" id="ARBA00005019"/>
    </source>
</evidence>
<reference evidence="14 15" key="1">
    <citation type="journal article" date="2018" name="Front. Microbiol.">
        <title>Genomic and genetic insights into a cosmopolitan fungus, Paecilomyces variotii (Eurotiales).</title>
        <authorList>
            <person name="Urquhart A.S."/>
            <person name="Mondo S.J."/>
            <person name="Makela M.R."/>
            <person name="Hane J.K."/>
            <person name="Wiebenga A."/>
            <person name="He G."/>
            <person name="Mihaltcheva S."/>
            <person name="Pangilinan J."/>
            <person name="Lipzen A."/>
            <person name="Barry K."/>
            <person name="de Vries R.P."/>
            <person name="Grigoriev I.V."/>
            <person name="Idnurm A."/>
        </authorList>
    </citation>
    <scope>NUCLEOTIDE SEQUENCE [LARGE SCALE GENOMIC DNA]</scope>
    <source>
        <strain evidence="14 15">CBS 101075</strain>
    </source>
</reference>
<dbReference type="PANTHER" id="PTHR12039:SF0">
    <property type="entry name" value="NICOTINAMIDE-NUCLEOTIDE ADENYLYLTRANSFERASE"/>
    <property type="match status" value="1"/>
</dbReference>
<keyword evidence="6 12" id="KW-0548">Nucleotidyltransferase</keyword>
<gene>
    <name evidence="14" type="ORF">C8Q69DRAFT_468666</name>
</gene>
<evidence type="ECO:0000256" key="12">
    <source>
        <dbReference type="RuleBase" id="RU362021"/>
    </source>
</evidence>
<organism evidence="14 15">
    <name type="scientific">Byssochlamys spectabilis</name>
    <name type="common">Paecilomyces variotii</name>
    <dbReference type="NCBI Taxonomy" id="264951"/>
    <lineage>
        <taxon>Eukaryota</taxon>
        <taxon>Fungi</taxon>
        <taxon>Dikarya</taxon>
        <taxon>Ascomycota</taxon>
        <taxon>Pezizomycotina</taxon>
        <taxon>Eurotiomycetes</taxon>
        <taxon>Eurotiomycetidae</taxon>
        <taxon>Eurotiales</taxon>
        <taxon>Thermoascaceae</taxon>
        <taxon>Paecilomyces</taxon>
    </lineage>
</organism>
<dbReference type="InterPro" id="IPR014729">
    <property type="entry name" value="Rossmann-like_a/b/a_fold"/>
</dbReference>
<comment type="similarity">
    <text evidence="3 12">Belongs to the eukaryotic NMN adenylyltransferase family.</text>
</comment>
<dbReference type="GO" id="GO:0009435">
    <property type="term" value="P:NAD+ biosynthetic process"/>
    <property type="evidence" value="ECO:0007669"/>
    <property type="project" value="UniProtKB-UniPathway"/>
</dbReference>
<evidence type="ECO:0000313" key="15">
    <source>
        <dbReference type="Proteomes" id="UP000283841"/>
    </source>
</evidence>
<comment type="caution">
    <text evidence="14">The sequence shown here is derived from an EMBL/GenBank/DDBJ whole genome shotgun (WGS) entry which is preliminary data.</text>
</comment>
<protein>
    <recommendedName>
        <fullName evidence="12">Nicotinamide-nucleotide adenylyltransferase</fullName>
        <ecNumber evidence="12">2.7.7.1</ecNumber>
        <ecNumber evidence="12">2.7.7.18</ecNumber>
    </recommendedName>
</protein>
<keyword evidence="15" id="KW-1185">Reference proteome</keyword>
<keyword evidence="4 12" id="KW-0662">Pyridine nucleotide biosynthesis</keyword>
<sequence length="274" mass="30478">MTDVAQSIDLLPASELRPENYKFPAGKLQRCSQSGKIPLVLIACGSYSPPTFLHLRMFSMASDFARMNTDFEVVGGYLSPVSDAYQKAGLVEGIHRIHMCQLAVQTSKWINIDHWEAIQPEYMPTAKVLDHFEHEINSVLGGIEDANGKRTRAQIALLAGADLIETMSSPDLWAEADLQHILGDFGVFVVERAGTDLRDALTSLKKWEHNIHRIPQVVPNEISSTKIRTLLKQRMSVDYLIPRGIIEYIEGNGLFMDEEEAGSGKGGEKVDGRK</sequence>
<proteinExistence type="inferred from homology"/>
<dbReference type="InterPro" id="IPR051182">
    <property type="entry name" value="Euk_NMN_adenylyltrnsfrase"/>
</dbReference>
<dbReference type="CDD" id="cd09286">
    <property type="entry name" value="NMNAT_Eukarya"/>
    <property type="match status" value="1"/>
</dbReference>
<dbReference type="GeneID" id="39599981"/>
<evidence type="ECO:0000256" key="4">
    <source>
        <dbReference type="ARBA" id="ARBA00022642"/>
    </source>
</evidence>
<evidence type="ECO:0000256" key="7">
    <source>
        <dbReference type="ARBA" id="ARBA00022741"/>
    </source>
</evidence>
<dbReference type="RefSeq" id="XP_028484683.1">
    <property type="nucleotide sequence ID" value="XM_028630704.1"/>
</dbReference>
<dbReference type="EC" id="2.7.7.1" evidence="12"/>
<evidence type="ECO:0000259" key="13">
    <source>
        <dbReference type="Pfam" id="PF01467"/>
    </source>
</evidence>
<evidence type="ECO:0000256" key="8">
    <source>
        <dbReference type="ARBA" id="ARBA00022840"/>
    </source>
</evidence>
<dbReference type="GO" id="GO:0000309">
    <property type="term" value="F:nicotinamide-nucleotide adenylyltransferase activity"/>
    <property type="evidence" value="ECO:0007669"/>
    <property type="project" value="UniProtKB-EC"/>
</dbReference>